<comment type="caution">
    <text evidence="1">The sequence shown here is derived from an EMBL/GenBank/DDBJ whole genome shotgun (WGS) entry which is preliminary data.</text>
</comment>
<gene>
    <name evidence="1" type="ORF">CCR94_08885</name>
</gene>
<evidence type="ECO:0008006" key="3">
    <source>
        <dbReference type="Google" id="ProtNLM"/>
    </source>
</evidence>
<keyword evidence="2" id="KW-1185">Reference proteome</keyword>
<organism evidence="1 2">
    <name type="scientific">Rhodoblastus sphagnicola</name>
    <dbReference type="NCBI Taxonomy" id="333368"/>
    <lineage>
        <taxon>Bacteria</taxon>
        <taxon>Pseudomonadati</taxon>
        <taxon>Pseudomonadota</taxon>
        <taxon>Alphaproteobacteria</taxon>
        <taxon>Hyphomicrobiales</taxon>
        <taxon>Rhodoblastaceae</taxon>
        <taxon>Rhodoblastus</taxon>
    </lineage>
</organism>
<reference evidence="1 2" key="1">
    <citation type="journal article" date="2018" name="Arch. Microbiol.">
        <title>New insights into the metabolic potential of the phototrophic purple bacterium Rhodopila globiformis DSM 161(T) from its draft genome sequence and evidence for a vanadium-dependent nitrogenase.</title>
        <authorList>
            <person name="Imhoff J.F."/>
            <person name="Rahn T."/>
            <person name="Kunzel S."/>
            <person name="Neulinger S.C."/>
        </authorList>
    </citation>
    <scope>NUCLEOTIDE SEQUENCE [LARGE SCALE GENOMIC DNA]</scope>
    <source>
        <strain evidence="1 2">DSM 16996</strain>
    </source>
</reference>
<protein>
    <recommendedName>
        <fullName evidence="3">Xanthine dehydrogenase</fullName>
    </recommendedName>
</protein>
<name>A0A2S6N9W4_9HYPH</name>
<dbReference type="AlphaFoldDB" id="A0A2S6N9W4"/>
<dbReference type="Proteomes" id="UP000239089">
    <property type="component" value="Unassembled WGS sequence"/>
</dbReference>
<evidence type="ECO:0000313" key="1">
    <source>
        <dbReference type="EMBL" id="PPQ31412.1"/>
    </source>
</evidence>
<dbReference type="Gene3D" id="3.40.630.10">
    <property type="entry name" value="Zn peptidases"/>
    <property type="match status" value="1"/>
</dbReference>
<accession>A0A2S6N9W4</accession>
<dbReference type="EMBL" id="NHSJ01000057">
    <property type="protein sequence ID" value="PPQ31412.1"/>
    <property type="molecule type" value="Genomic_DNA"/>
</dbReference>
<sequence>MADYPGGTRFWRMARSMHANDNPDKKQKRCGWGFEGAAMNATSFPYFVSANDADVAVILGTNEIASALAVKLRKSGYHVILSHEPCPPVLRRGMAFDDALYDDPCELEGVSARRAEDAVHLAEIAAEPACVAVTPLHLSDLLALRRIQVLIDARLKPTSATPDYRRYVGLSVGLGGHFIVGENCDLTFEAAPAYCAALNHCNVRQPCESGDAPDDPAFAVAPGRGVWHTALDIGATVTSGDLLGRIGEFSVRARLDGVLVGLVRDGLALPEGSPLAEIAKGKTAARGLDPHAKILAKAALTAIKGAAKRRAPK</sequence>
<evidence type="ECO:0000313" key="2">
    <source>
        <dbReference type="Proteomes" id="UP000239089"/>
    </source>
</evidence>
<proteinExistence type="predicted"/>